<organism evidence="7 8">
    <name type="scientific">Geoglobus ahangari</name>
    <dbReference type="NCBI Taxonomy" id="113653"/>
    <lineage>
        <taxon>Archaea</taxon>
        <taxon>Methanobacteriati</taxon>
        <taxon>Methanobacteriota</taxon>
        <taxon>Archaeoglobi</taxon>
        <taxon>Archaeoglobales</taxon>
        <taxon>Archaeoglobaceae</taxon>
        <taxon>Geoglobus</taxon>
    </lineage>
</organism>
<dbReference type="Pfam" id="PF00282">
    <property type="entry name" value="Pyridoxal_deC"/>
    <property type="match status" value="1"/>
</dbReference>
<dbReference type="InterPro" id="IPR050477">
    <property type="entry name" value="GrpII_AminoAcid_Decarb"/>
</dbReference>
<name>A0A0F7IHI9_9EURY</name>
<evidence type="ECO:0000313" key="8">
    <source>
        <dbReference type="Proteomes" id="UP000034723"/>
    </source>
</evidence>
<dbReference type="InterPro" id="IPR015421">
    <property type="entry name" value="PyrdxlP-dep_Trfase_major"/>
</dbReference>
<dbReference type="GO" id="GO:0019752">
    <property type="term" value="P:carboxylic acid metabolic process"/>
    <property type="evidence" value="ECO:0007669"/>
    <property type="project" value="InterPro"/>
</dbReference>
<dbReference type="GO" id="GO:0030170">
    <property type="term" value="F:pyridoxal phosphate binding"/>
    <property type="evidence" value="ECO:0007669"/>
    <property type="project" value="InterPro"/>
</dbReference>
<reference evidence="7 8" key="1">
    <citation type="submission" date="2015-04" db="EMBL/GenBank/DDBJ databases">
        <title>The complete genome sequence of the hyperthermophilic, obligate iron-reducing archaeon Geoglobus ahangari strain 234T.</title>
        <authorList>
            <person name="Manzella M.P."/>
            <person name="Holmes D.E."/>
            <person name="Rocheleau J.M."/>
            <person name="Chung A."/>
            <person name="Reguera G."/>
            <person name="Kashefi K."/>
        </authorList>
    </citation>
    <scope>NUCLEOTIDE SEQUENCE [LARGE SCALE GENOMIC DNA]</scope>
    <source>
        <strain evidence="7 8">234</strain>
    </source>
</reference>
<evidence type="ECO:0000256" key="3">
    <source>
        <dbReference type="ARBA" id="ARBA00023239"/>
    </source>
</evidence>
<dbReference type="Gene3D" id="6.10.140.2150">
    <property type="match status" value="1"/>
</dbReference>
<dbReference type="PANTHER" id="PTHR42735:SF6">
    <property type="entry name" value="SPHINGOSINE-1-PHOSPHATE LYASE 1"/>
    <property type="match status" value="1"/>
</dbReference>
<dbReference type="Proteomes" id="UP000034723">
    <property type="component" value="Chromosome"/>
</dbReference>
<dbReference type="SUPFAM" id="SSF53383">
    <property type="entry name" value="PLP-dependent transferases"/>
    <property type="match status" value="1"/>
</dbReference>
<evidence type="ECO:0000256" key="1">
    <source>
        <dbReference type="ARBA" id="ARBA00001933"/>
    </source>
</evidence>
<dbReference type="InParanoid" id="A0A0F7IHI9"/>
<feature type="modified residue" description="N6-(pyridoxal phosphate)lysine" evidence="5">
    <location>
        <position position="241"/>
    </location>
</feature>
<dbReference type="AlphaFoldDB" id="A0A0F7IHI9"/>
<evidence type="ECO:0000256" key="4">
    <source>
        <dbReference type="ARBA" id="ARBA00038302"/>
    </source>
</evidence>
<dbReference type="InterPro" id="IPR015424">
    <property type="entry name" value="PyrdxlP-dep_Trfase"/>
</dbReference>
<protein>
    <submittedName>
        <fullName evidence="7">Glutamate decarboxylase</fullName>
    </submittedName>
</protein>
<accession>A0A0F7IHI9</accession>
<dbReference type="EMBL" id="CP011267">
    <property type="protein sequence ID" value="AKG92392.1"/>
    <property type="molecule type" value="Genomic_DNA"/>
</dbReference>
<dbReference type="InterPro" id="IPR002129">
    <property type="entry name" value="PyrdxlP-dep_de-COase"/>
</dbReference>
<dbReference type="KEGG" id="gah:GAH_00254"/>
<dbReference type="Gene3D" id="3.90.1150.10">
    <property type="entry name" value="Aspartate Aminotransferase, domain 1"/>
    <property type="match status" value="1"/>
</dbReference>
<evidence type="ECO:0000256" key="5">
    <source>
        <dbReference type="PIRSR" id="PIRSR602129-50"/>
    </source>
</evidence>
<keyword evidence="2 5" id="KW-0663">Pyridoxal phosphate</keyword>
<proteinExistence type="inferred from homology"/>
<dbReference type="Gene3D" id="3.40.640.10">
    <property type="entry name" value="Type I PLP-dependent aspartate aminotransferase-like (Major domain)"/>
    <property type="match status" value="1"/>
</dbReference>
<evidence type="ECO:0000256" key="2">
    <source>
        <dbReference type="ARBA" id="ARBA00022898"/>
    </source>
</evidence>
<comment type="cofactor">
    <cofactor evidence="1 5 6">
        <name>pyridoxal 5'-phosphate</name>
        <dbReference type="ChEBI" id="CHEBI:597326"/>
    </cofactor>
</comment>
<dbReference type="HOGENOM" id="CLU_028929_2_1_2"/>
<dbReference type="PANTHER" id="PTHR42735">
    <property type="match status" value="1"/>
</dbReference>
<dbReference type="GeneID" id="24802840"/>
<dbReference type="OrthoDB" id="56891at2157"/>
<dbReference type="RefSeq" id="WP_048094334.1">
    <property type="nucleotide sequence ID" value="NZ_CP011267.1"/>
</dbReference>
<keyword evidence="8" id="KW-1185">Reference proteome</keyword>
<evidence type="ECO:0000256" key="6">
    <source>
        <dbReference type="RuleBase" id="RU000382"/>
    </source>
</evidence>
<evidence type="ECO:0000313" key="7">
    <source>
        <dbReference type="EMBL" id="AKG92392.1"/>
    </source>
</evidence>
<dbReference type="GO" id="GO:0016830">
    <property type="term" value="F:carbon-carbon lyase activity"/>
    <property type="evidence" value="ECO:0007669"/>
    <property type="project" value="InterPro"/>
</dbReference>
<dbReference type="STRING" id="113653.GAH_00254"/>
<gene>
    <name evidence="7" type="ORF">GAH_00254</name>
</gene>
<sequence length="465" mass="51831">MFPEEGLGKDDVLRELEELSKDDFDPLSGRMWGHTYYSGLTDVIEIVRKAYVMYMDKTMLDFTVYPSVLKMENDVICFAREILKGDEETVGNFTYGGTESIMLAAKAARERFRKEHGKSAVPEIVLPDTAHPAFYKSAEYLGLKAVRVKTDEEWRANGDAVSEALSENTCMVVCSAPNYPFGVVDDVRSVAEVCEEKGLWLHVDACLGGFILPFMRENGEKIPDFDFSLDGVSSISADFHKFGYAPRGASAVLYRNSGLREGQIFVMSSWPGYPLVNTAVLSTRSAGTLAATWAVMRHLGRKGYTELAARVLKVRKRLEKELPEIGLEIIGKPEGSVLAFKSDIVDVFLLAGAMERRGWYIQSQPGSEKLGYPKCIHLTINPGHGRVVDKFLSDLRASVEEVKGVKAEYDVERILSDIQGALGMRPGELPDDLTPVNELIHRLPPEMVEQVLRSMINEVIFRPSE</sequence>
<comment type="similarity">
    <text evidence="4">Belongs to the group II decarboxylase family. Sphingosine-1-phosphate lyase subfamily.</text>
</comment>
<dbReference type="InterPro" id="IPR015422">
    <property type="entry name" value="PyrdxlP-dep_Trfase_small"/>
</dbReference>
<keyword evidence="3 6" id="KW-0456">Lyase</keyword>